<name>A0AAP0LH51_9MAGN</name>
<reference evidence="2 3" key="1">
    <citation type="submission" date="2024-01" db="EMBL/GenBank/DDBJ databases">
        <title>Genome assemblies of Stephania.</title>
        <authorList>
            <person name="Yang L."/>
        </authorList>
    </citation>
    <scope>NUCLEOTIDE SEQUENCE [LARGE SCALE GENOMIC DNA]</scope>
    <source>
        <strain evidence="2">YNDBR</strain>
        <tissue evidence="2">Leaf</tissue>
    </source>
</reference>
<gene>
    <name evidence="2" type="ORF">Syun_002783</name>
</gene>
<sequence length="144" mass="16305">MEGVHVELMSEFRLIFDQKKSDTCTDPSCSNAKPHSHRTRYPFRYLPQMMQMMQKSNGSSGMGISEANINIVNNEEDEIERGKTTYVRGHWKPAEDANLTELIKVVQSAGPQDQLEALHPRRGKQTGGSPRKIWEQMGDDSQAV</sequence>
<comment type="caution">
    <text evidence="2">The sequence shown here is derived from an EMBL/GenBank/DDBJ whole genome shotgun (WGS) entry which is preliminary data.</text>
</comment>
<dbReference type="AlphaFoldDB" id="A0AAP0LH51"/>
<accession>A0AAP0LH51</accession>
<organism evidence="2 3">
    <name type="scientific">Stephania yunnanensis</name>
    <dbReference type="NCBI Taxonomy" id="152371"/>
    <lineage>
        <taxon>Eukaryota</taxon>
        <taxon>Viridiplantae</taxon>
        <taxon>Streptophyta</taxon>
        <taxon>Embryophyta</taxon>
        <taxon>Tracheophyta</taxon>
        <taxon>Spermatophyta</taxon>
        <taxon>Magnoliopsida</taxon>
        <taxon>Ranunculales</taxon>
        <taxon>Menispermaceae</taxon>
        <taxon>Menispermoideae</taxon>
        <taxon>Cissampelideae</taxon>
        <taxon>Stephania</taxon>
    </lineage>
</organism>
<keyword evidence="3" id="KW-1185">Reference proteome</keyword>
<protein>
    <submittedName>
        <fullName evidence="2">Uncharacterized protein</fullName>
    </submittedName>
</protein>
<feature type="region of interest" description="Disordered" evidence="1">
    <location>
        <begin position="110"/>
        <end position="144"/>
    </location>
</feature>
<dbReference type="Proteomes" id="UP001420932">
    <property type="component" value="Unassembled WGS sequence"/>
</dbReference>
<proteinExistence type="predicted"/>
<evidence type="ECO:0000313" key="3">
    <source>
        <dbReference type="Proteomes" id="UP001420932"/>
    </source>
</evidence>
<evidence type="ECO:0000313" key="2">
    <source>
        <dbReference type="EMBL" id="KAK9170643.1"/>
    </source>
</evidence>
<evidence type="ECO:0000256" key="1">
    <source>
        <dbReference type="SAM" id="MobiDB-lite"/>
    </source>
</evidence>
<dbReference type="EMBL" id="JBBNAF010000001">
    <property type="protein sequence ID" value="KAK9170643.1"/>
    <property type="molecule type" value="Genomic_DNA"/>
</dbReference>